<dbReference type="Proteomes" id="UP001054945">
    <property type="component" value="Unassembled WGS sequence"/>
</dbReference>
<protein>
    <submittedName>
        <fullName evidence="2">Uncharacterized protein</fullName>
    </submittedName>
</protein>
<dbReference type="EMBL" id="BPLR01005604">
    <property type="protein sequence ID" value="GIY03619.1"/>
    <property type="molecule type" value="Genomic_DNA"/>
</dbReference>
<keyword evidence="3" id="KW-1185">Reference proteome</keyword>
<accession>A0AAV4Q2T1</accession>
<sequence length="157" mass="17772">MHFRFALRQISFLENGNTARRSLVLRARQCGEEEVLVLDVTSDSAQTTLHCGDSSLKTFVSIFKIVNISEKSPLVFLSDCGVSFETSPLENRLFVAHSTDTNALPVRITPNKLSREWQHRPSQPRPPSKTMRGRGSACFGRHFRLSTNDTPLRRFLP</sequence>
<proteinExistence type="predicted"/>
<name>A0AAV4Q2T1_CAEEX</name>
<comment type="caution">
    <text evidence="2">The sequence shown here is derived from an EMBL/GenBank/DDBJ whole genome shotgun (WGS) entry which is preliminary data.</text>
</comment>
<gene>
    <name evidence="2" type="ORF">CEXT_207721</name>
</gene>
<evidence type="ECO:0000313" key="2">
    <source>
        <dbReference type="EMBL" id="GIY03619.1"/>
    </source>
</evidence>
<reference evidence="2 3" key="1">
    <citation type="submission" date="2021-06" db="EMBL/GenBank/DDBJ databases">
        <title>Caerostris extrusa draft genome.</title>
        <authorList>
            <person name="Kono N."/>
            <person name="Arakawa K."/>
        </authorList>
    </citation>
    <scope>NUCLEOTIDE SEQUENCE [LARGE SCALE GENOMIC DNA]</scope>
</reference>
<dbReference type="AlphaFoldDB" id="A0AAV4Q2T1"/>
<evidence type="ECO:0000313" key="3">
    <source>
        <dbReference type="Proteomes" id="UP001054945"/>
    </source>
</evidence>
<feature type="region of interest" description="Disordered" evidence="1">
    <location>
        <begin position="113"/>
        <end position="135"/>
    </location>
</feature>
<evidence type="ECO:0000256" key="1">
    <source>
        <dbReference type="SAM" id="MobiDB-lite"/>
    </source>
</evidence>
<organism evidence="2 3">
    <name type="scientific">Caerostris extrusa</name>
    <name type="common">Bark spider</name>
    <name type="synonym">Caerostris bankana</name>
    <dbReference type="NCBI Taxonomy" id="172846"/>
    <lineage>
        <taxon>Eukaryota</taxon>
        <taxon>Metazoa</taxon>
        <taxon>Ecdysozoa</taxon>
        <taxon>Arthropoda</taxon>
        <taxon>Chelicerata</taxon>
        <taxon>Arachnida</taxon>
        <taxon>Araneae</taxon>
        <taxon>Araneomorphae</taxon>
        <taxon>Entelegynae</taxon>
        <taxon>Araneoidea</taxon>
        <taxon>Araneidae</taxon>
        <taxon>Caerostris</taxon>
    </lineage>
</organism>